<organism evidence="1 2">
    <name type="scientific">Reticulibacter mediterranei</name>
    <dbReference type="NCBI Taxonomy" id="2778369"/>
    <lineage>
        <taxon>Bacteria</taxon>
        <taxon>Bacillati</taxon>
        <taxon>Chloroflexota</taxon>
        <taxon>Ktedonobacteria</taxon>
        <taxon>Ktedonobacterales</taxon>
        <taxon>Reticulibacteraceae</taxon>
        <taxon>Reticulibacter</taxon>
    </lineage>
</organism>
<evidence type="ECO:0000313" key="2">
    <source>
        <dbReference type="Proteomes" id="UP000597444"/>
    </source>
</evidence>
<dbReference type="AlphaFoldDB" id="A0A8J3N6F5"/>
<keyword evidence="2" id="KW-1185">Reference proteome</keyword>
<proteinExistence type="predicted"/>
<name>A0A8J3N6F5_9CHLR</name>
<gene>
    <name evidence="1" type="ORF">KSF_101970</name>
</gene>
<comment type="caution">
    <text evidence="1">The sequence shown here is derived from an EMBL/GenBank/DDBJ whole genome shotgun (WGS) entry which is preliminary data.</text>
</comment>
<dbReference type="EMBL" id="BNJK01000002">
    <property type="protein sequence ID" value="GHP00150.1"/>
    <property type="molecule type" value="Genomic_DNA"/>
</dbReference>
<accession>A0A8J3N6F5</accession>
<dbReference type="Proteomes" id="UP000597444">
    <property type="component" value="Unassembled WGS sequence"/>
</dbReference>
<evidence type="ECO:0000313" key="1">
    <source>
        <dbReference type="EMBL" id="GHP00150.1"/>
    </source>
</evidence>
<protein>
    <submittedName>
        <fullName evidence="1">Uncharacterized protein</fullName>
    </submittedName>
</protein>
<reference evidence="1" key="1">
    <citation type="submission" date="2020-10" db="EMBL/GenBank/DDBJ databases">
        <title>Taxonomic study of unclassified bacteria belonging to the class Ktedonobacteria.</title>
        <authorList>
            <person name="Yabe S."/>
            <person name="Wang C.M."/>
            <person name="Zheng Y."/>
            <person name="Sakai Y."/>
            <person name="Cavaletti L."/>
            <person name="Monciardini P."/>
            <person name="Donadio S."/>
        </authorList>
    </citation>
    <scope>NUCLEOTIDE SEQUENCE</scope>
    <source>
        <strain evidence="1">ID150040</strain>
    </source>
</reference>
<sequence length="155" mass="17899">MTRFREAGKDPITRRLCEIAEPFAIDLLHDKYSKQEYSPCSNVLLESRSADYRGNYEEAFRLYVQEACKQGYSYCSNDRFVAGFVIASRETEKGPTFRTLCDIAEPFALGFMYGGKYSEEEAFHLYAQEVCKLRDIHCSNNQFLLAFTETCSVNR</sequence>